<feature type="domain" description="N-acetyltransferase" evidence="3">
    <location>
        <begin position="5"/>
        <end position="139"/>
    </location>
</feature>
<dbReference type="Pfam" id="PF00583">
    <property type="entry name" value="Acetyltransf_1"/>
    <property type="match status" value="1"/>
</dbReference>
<name>A0A2S5R800_9PROT</name>
<dbReference type="Gene3D" id="3.40.630.30">
    <property type="match status" value="1"/>
</dbReference>
<dbReference type="PANTHER" id="PTHR42919">
    <property type="entry name" value="N-ALPHA-ACETYLTRANSFERASE"/>
    <property type="match status" value="1"/>
</dbReference>
<accession>A0A2S5R800</accession>
<dbReference type="OrthoDB" id="9787920at2"/>
<dbReference type="Proteomes" id="UP000239425">
    <property type="component" value="Unassembled WGS sequence"/>
</dbReference>
<dbReference type="InterPro" id="IPR016181">
    <property type="entry name" value="Acyl_CoA_acyltransferase"/>
</dbReference>
<evidence type="ECO:0000313" key="5">
    <source>
        <dbReference type="Proteomes" id="UP000239425"/>
    </source>
</evidence>
<dbReference type="PANTHER" id="PTHR42919:SF8">
    <property type="entry name" value="N-ALPHA-ACETYLTRANSFERASE 50"/>
    <property type="match status" value="1"/>
</dbReference>
<dbReference type="SUPFAM" id="SSF55729">
    <property type="entry name" value="Acyl-CoA N-acyltransferases (Nat)"/>
    <property type="match status" value="1"/>
</dbReference>
<protein>
    <submittedName>
        <fullName evidence="4">Acetyltransferase (GNAT) family protein</fullName>
    </submittedName>
</protein>
<dbReference type="InterPro" id="IPR000182">
    <property type="entry name" value="GNAT_dom"/>
</dbReference>
<evidence type="ECO:0000313" key="4">
    <source>
        <dbReference type="EMBL" id="PPE03423.1"/>
    </source>
</evidence>
<organism evidence="4 5">
    <name type="scientific">Holospora curviuscula</name>
    <dbReference type="NCBI Taxonomy" id="1082868"/>
    <lineage>
        <taxon>Bacteria</taxon>
        <taxon>Pseudomonadati</taxon>
        <taxon>Pseudomonadota</taxon>
        <taxon>Alphaproteobacteria</taxon>
        <taxon>Holosporales</taxon>
        <taxon>Holosporaceae</taxon>
        <taxon>Holospora</taxon>
    </lineage>
</organism>
<dbReference type="RefSeq" id="WP_104207117.1">
    <property type="nucleotide sequence ID" value="NZ_PHHC01000105.1"/>
</dbReference>
<evidence type="ECO:0000256" key="2">
    <source>
        <dbReference type="ARBA" id="ARBA00023315"/>
    </source>
</evidence>
<dbReference type="CDD" id="cd04301">
    <property type="entry name" value="NAT_SF"/>
    <property type="match status" value="1"/>
</dbReference>
<sequence>MKNQITQTTLTPELKASIFEAFAKHAIESVGFDGLAGEPVAFESMENDVSLGVVVCQLFWGNLHIKYLLTNKEYRGRGIASALMEHAFNFGKEKGCRFAFVETMSFQAPEFYQKLGFEIELKRDGYAAGTSFYYLKKVL</sequence>
<evidence type="ECO:0000256" key="1">
    <source>
        <dbReference type="ARBA" id="ARBA00022679"/>
    </source>
</evidence>
<dbReference type="AlphaFoldDB" id="A0A2S5R800"/>
<comment type="caution">
    <text evidence="4">The sequence shown here is derived from an EMBL/GenBank/DDBJ whole genome shotgun (WGS) entry which is preliminary data.</text>
</comment>
<keyword evidence="2" id="KW-0012">Acyltransferase</keyword>
<keyword evidence="5" id="KW-1185">Reference proteome</keyword>
<evidence type="ECO:0000259" key="3">
    <source>
        <dbReference type="PROSITE" id="PS51186"/>
    </source>
</evidence>
<dbReference type="InterPro" id="IPR051556">
    <property type="entry name" value="N-term/lysine_N-AcTrnsfr"/>
</dbReference>
<proteinExistence type="predicted"/>
<dbReference type="EMBL" id="PHHC01000105">
    <property type="protein sequence ID" value="PPE03423.1"/>
    <property type="molecule type" value="Genomic_DNA"/>
</dbReference>
<reference evidence="4 5" key="1">
    <citation type="submission" date="2017-11" db="EMBL/GenBank/DDBJ databases">
        <title>Comparative genomic analysis of Holospora spp., intranuclear symbionts of paramecia.</title>
        <authorList>
            <person name="Garushyants S.K."/>
            <person name="Beliavskaya A."/>
            <person name="Malko D.B."/>
            <person name="Logacheva M.D."/>
            <person name="Rautian M.S."/>
            <person name="Gelfand M.S."/>
        </authorList>
    </citation>
    <scope>NUCLEOTIDE SEQUENCE [LARGE SCALE GENOMIC DNA]</scope>
    <source>
        <strain evidence="5">02AZ16</strain>
    </source>
</reference>
<gene>
    <name evidence="4" type="ORF">HCUR_01162</name>
</gene>
<keyword evidence="1 4" id="KW-0808">Transferase</keyword>
<dbReference type="PROSITE" id="PS51186">
    <property type="entry name" value="GNAT"/>
    <property type="match status" value="1"/>
</dbReference>
<dbReference type="GO" id="GO:0016747">
    <property type="term" value="F:acyltransferase activity, transferring groups other than amino-acyl groups"/>
    <property type="evidence" value="ECO:0007669"/>
    <property type="project" value="InterPro"/>
</dbReference>